<evidence type="ECO:0000256" key="1">
    <source>
        <dbReference type="ARBA" id="ARBA00004141"/>
    </source>
</evidence>
<evidence type="ECO:0000256" key="3">
    <source>
        <dbReference type="ARBA" id="ARBA00022692"/>
    </source>
</evidence>
<keyword evidence="7" id="KW-0732">Signal</keyword>
<feature type="chain" id="PRO_5034163444" evidence="7">
    <location>
        <begin position="18"/>
        <end position="269"/>
    </location>
</feature>
<evidence type="ECO:0000256" key="2">
    <source>
        <dbReference type="ARBA" id="ARBA00008816"/>
    </source>
</evidence>
<dbReference type="GO" id="GO:0008195">
    <property type="term" value="F:phosphatidate phosphatase activity"/>
    <property type="evidence" value="ECO:0007669"/>
    <property type="project" value="TreeGrafter"/>
</dbReference>
<feature type="signal peptide" evidence="7">
    <location>
        <begin position="1"/>
        <end position="17"/>
    </location>
</feature>
<sequence length="269" mass="29939">MATHFLRVICCIAWATAGVLKQMPPFERDFDRNDPLIDHKHRPNQISGNLNWIIALIVPLALTTVVGCLRRSMLEVHHGALALWAGRGFTELITEFLKNRVGRLRPDFLDRCNWDKSLKACAGKLETVMDGRRSFPSGHSSTAWAGMTFLSLWIAGMMGAWHITQPAPGGSFLASRLARLSISLAPLVFATWVALSRVEDYRHHKEDVIVGASIGFTTAAVCYLIYWPSPFADRANGGARARIVYENDTLDRRGDYNYELAGMENAHGA</sequence>
<feature type="transmembrane region" description="Helical" evidence="6">
    <location>
        <begin position="142"/>
        <end position="164"/>
    </location>
</feature>
<organism evidence="9 10">
    <name type="scientific">Obba rivulosa</name>
    <dbReference type="NCBI Taxonomy" id="1052685"/>
    <lineage>
        <taxon>Eukaryota</taxon>
        <taxon>Fungi</taxon>
        <taxon>Dikarya</taxon>
        <taxon>Basidiomycota</taxon>
        <taxon>Agaricomycotina</taxon>
        <taxon>Agaricomycetes</taxon>
        <taxon>Polyporales</taxon>
        <taxon>Gelatoporiaceae</taxon>
        <taxon>Obba</taxon>
    </lineage>
</organism>
<dbReference type="GO" id="GO:0046839">
    <property type="term" value="P:phospholipid dephosphorylation"/>
    <property type="evidence" value="ECO:0007669"/>
    <property type="project" value="TreeGrafter"/>
</dbReference>
<dbReference type="PANTHER" id="PTHR10165:SF35">
    <property type="entry name" value="RE23632P"/>
    <property type="match status" value="1"/>
</dbReference>
<dbReference type="SMART" id="SM00014">
    <property type="entry name" value="acidPPc"/>
    <property type="match status" value="1"/>
</dbReference>
<proteinExistence type="inferred from homology"/>
<dbReference type="Pfam" id="PF01569">
    <property type="entry name" value="PAP2"/>
    <property type="match status" value="1"/>
</dbReference>
<dbReference type="PANTHER" id="PTHR10165">
    <property type="entry name" value="LIPID PHOSPHATE PHOSPHATASE"/>
    <property type="match status" value="1"/>
</dbReference>
<evidence type="ECO:0000313" key="9">
    <source>
        <dbReference type="EMBL" id="OCH91471.1"/>
    </source>
</evidence>
<protein>
    <submittedName>
        <fullName evidence="9">Lipid phosphate phosphatase 1</fullName>
    </submittedName>
</protein>
<feature type="transmembrane region" description="Helical" evidence="6">
    <location>
        <begin position="50"/>
        <end position="69"/>
    </location>
</feature>
<dbReference type="CDD" id="cd03390">
    <property type="entry name" value="PAP2_containing_1_like"/>
    <property type="match status" value="1"/>
</dbReference>
<dbReference type="Proteomes" id="UP000250043">
    <property type="component" value="Unassembled WGS sequence"/>
</dbReference>
<gene>
    <name evidence="9" type="ORF">OBBRIDRAFT_728647</name>
</gene>
<feature type="domain" description="Phosphatidic acid phosphatase type 2/haloperoxidase" evidence="8">
    <location>
        <begin position="80"/>
        <end position="223"/>
    </location>
</feature>
<dbReference type="EMBL" id="KV722384">
    <property type="protein sequence ID" value="OCH91471.1"/>
    <property type="molecule type" value="Genomic_DNA"/>
</dbReference>
<dbReference type="SUPFAM" id="SSF48317">
    <property type="entry name" value="Acid phosphatase/Vanadium-dependent haloperoxidase"/>
    <property type="match status" value="1"/>
</dbReference>
<dbReference type="InterPro" id="IPR043216">
    <property type="entry name" value="PAP-like"/>
</dbReference>
<dbReference type="Gene3D" id="1.20.144.10">
    <property type="entry name" value="Phosphatidic acid phosphatase type 2/haloperoxidase"/>
    <property type="match status" value="1"/>
</dbReference>
<dbReference type="GO" id="GO:0006644">
    <property type="term" value="P:phospholipid metabolic process"/>
    <property type="evidence" value="ECO:0007669"/>
    <property type="project" value="InterPro"/>
</dbReference>
<dbReference type="OrthoDB" id="10030083at2759"/>
<dbReference type="AlphaFoldDB" id="A0A8E2AV04"/>
<reference evidence="9 10" key="1">
    <citation type="submission" date="2016-07" db="EMBL/GenBank/DDBJ databases">
        <title>Draft genome of the white-rot fungus Obba rivulosa 3A-2.</title>
        <authorList>
            <consortium name="DOE Joint Genome Institute"/>
            <person name="Miettinen O."/>
            <person name="Riley R."/>
            <person name="Acob R."/>
            <person name="Barry K."/>
            <person name="Cullen D."/>
            <person name="De Vries R."/>
            <person name="Hainaut M."/>
            <person name="Hatakka A."/>
            <person name="Henrissat B."/>
            <person name="Hilden K."/>
            <person name="Kuo R."/>
            <person name="Labutti K."/>
            <person name="Lipzen A."/>
            <person name="Makela M.R."/>
            <person name="Sandor L."/>
            <person name="Spatafora J.W."/>
            <person name="Grigoriev I.V."/>
            <person name="Hibbett D.S."/>
        </authorList>
    </citation>
    <scope>NUCLEOTIDE SEQUENCE [LARGE SCALE GENOMIC DNA]</scope>
    <source>
        <strain evidence="9 10">3A-2</strain>
    </source>
</reference>
<evidence type="ECO:0000313" key="10">
    <source>
        <dbReference type="Proteomes" id="UP000250043"/>
    </source>
</evidence>
<evidence type="ECO:0000256" key="5">
    <source>
        <dbReference type="ARBA" id="ARBA00023136"/>
    </source>
</evidence>
<comment type="similarity">
    <text evidence="2">Belongs to the PA-phosphatase related phosphoesterase family.</text>
</comment>
<name>A0A8E2AV04_9APHY</name>
<evidence type="ECO:0000259" key="8">
    <source>
        <dbReference type="SMART" id="SM00014"/>
    </source>
</evidence>
<keyword evidence="5 6" id="KW-0472">Membrane</keyword>
<dbReference type="GO" id="GO:0016020">
    <property type="term" value="C:membrane"/>
    <property type="evidence" value="ECO:0007669"/>
    <property type="project" value="UniProtKB-SubCell"/>
</dbReference>
<feature type="transmembrane region" description="Helical" evidence="6">
    <location>
        <begin position="207"/>
        <end position="226"/>
    </location>
</feature>
<accession>A0A8E2AV04</accession>
<comment type="subcellular location">
    <subcellularLocation>
        <location evidence="1">Membrane</location>
        <topology evidence="1">Multi-pass membrane protein</topology>
    </subcellularLocation>
</comment>
<keyword evidence="10" id="KW-1185">Reference proteome</keyword>
<evidence type="ECO:0000256" key="6">
    <source>
        <dbReference type="SAM" id="Phobius"/>
    </source>
</evidence>
<feature type="transmembrane region" description="Helical" evidence="6">
    <location>
        <begin position="176"/>
        <end position="195"/>
    </location>
</feature>
<dbReference type="InterPro" id="IPR000326">
    <property type="entry name" value="PAP2/HPO"/>
</dbReference>
<keyword evidence="3 6" id="KW-0812">Transmembrane</keyword>
<dbReference type="InterPro" id="IPR036938">
    <property type="entry name" value="PAP2/HPO_sf"/>
</dbReference>
<keyword evidence="4 6" id="KW-1133">Transmembrane helix</keyword>
<evidence type="ECO:0000256" key="7">
    <source>
        <dbReference type="SAM" id="SignalP"/>
    </source>
</evidence>
<evidence type="ECO:0000256" key="4">
    <source>
        <dbReference type="ARBA" id="ARBA00022989"/>
    </source>
</evidence>